<dbReference type="AlphaFoldDB" id="A0A936YY82"/>
<dbReference type="PROSITE" id="PS00676">
    <property type="entry name" value="SIGMA54_INTERACT_2"/>
    <property type="match status" value="1"/>
</dbReference>
<dbReference type="Proteomes" id="UP000599109">
    <property type="component" value="Unassembled WGS sequence"/>
</dbReference>
<dbReference type="Pfam" id="PF00158">
    <property type="entry name" value="Sigma54_activat"/>
    <property type="match status" value="1"/>
</dbReference>
<protein>
    <submittedName>
        <fullName evidence="2">Sigma 54-interacting transcriptional regulator</fullName>
    </submittedName>
</protein>
<evidence type="ECO:0000313" key="3">
    <source>
        <dbReference type="Proteomes" id="UP000599109"/>
    </source>
</evidence>
<dbReference type="InterPro" id="IPR025943">
    <property type="entry name" value="Sigma_54_int_dom_ATP-bd_2"/>
</dbReference>
<gene>
    <name evidence="2" type="ORF">JJ685_03040</name>
</gene>
<evidence type="ECO:0000259" key="1">
    <source>
        <dbReference type="Pfam" id="PF00158"/>
    </source>
</evidence>
<sequence length="30" mass="3361">MRARKGVFEQAHGGTLFLDEIGDMPLLMQV</sequence>
<feature type="domain" description="Sigma-54 factor interaction" evidence="1">
    <location>
        <begin position="2"/>
        <end position="30"/>
    </location>
</feature>
<accession>A0A936YY82</accession>
<proteinExistence type="predicted"/>
<dbReference type="EMBL" id="JAEQNE010000001">
    <property type="protein sequence ID" value="MBL0390112.1"/>
    <property type="molecule type" value="Genomic_DNA"/>
</dbReference>
<dbReference type="GO" id="GO:0006355">
    <property type="term" value="P:regulation of DNA-templated transcription"/>
    <property type="evidence" value="ECO:0007669"/>
    <property type="project" value="InterPro"/>
</dbReference>
<dbReference type="Gene3D" id="3.40.50.300">
    <property type="entry name" value="P-loop containing nucleotide triphosphate hydrolases"/>
    <property type="match status" value="1"/>
</dbReference>
<keyword evidence="3" id="KW-1185">Reference proteome</keyword>
<dbReference type="InterPro" id="IPR027417">
    <property type="entry name" value="P-loop_NTPase"/>
</dbReference>
<comment type="caution">
    <text evidence="2">The sequence shown here is derived from an EMBL/GenBank/DDBJ whole genome shotgun (WGS) entry which is preliminary data.</text>
</comment>
<organism evidence="2 3">
    <name type="scientific">Ramlibacter monticola</name>
    <dbReference type="NCBI Taxonomy" id="1926872"/>
    <lineage>
        <taxon>Bacteria</taxon>
        <taxon>Pseudomonadati</taxon>
        <taxon>Pseudomonadota</taxon>
        <taxon>Betaproteobacteria</taxon>
        <taxon>Burkholderiales</taxon>
        <taxon>Comamonadaceae</taxon>
        <taxon>Ramlibacter</taxon>
    </lineage>
</organism>
<name>A0A936YY82_9BURK</name>
<reference evidence="2 3" key="1">
    <citation type="journal article" date="2017" name="Int. J. Syst. Evol. Microbiol.">
        <title>Ramlibacter monticola sp. nov., isolated from forest soil.</title>
        <authorList>
            <person name="Chaudhary D.K."/>
            <person name="Kim J."/>
        </authorList>
    </citation>
    <scope>NUCLEOTIDE SEQUENCE [LARGE SCALE GENOMIC DNA]</scope>
    <source>
        <strain evidence="2 3">KACC 19175</strain>
    </source>
</reference>
<dbReference type="InterPro" id="IPR002078">
    <property type="entry name" value="Sigma_54_int"/>
</dbReference>
<dbReference type="SUPFAM" id="SSF52540">
    <property type="entry name" value="P-loop containing nucleoside triphosphate hydrolases"/>
    <property type="match status" value="1"/>
</dbReference>
<evidence type="ECO:0000313" key="2">
    <source>
        <dbReference type="EMBL" id="MBL0390112.1"/>
    </source>
</evidence>
<dbReference type="GO" id="GO:0005524">
    <property type="term" value="F:ATP binding"/>
    <property type="evidence" value="ECO:0007669"/>
    <property type="project" value="InterPro"/>
</dbReference>